<name>A0A9P8TJ99_WICPI</name>
<dbReference type="GO" id="GO:0032259">
    <property type="term" value="P:methylation"/>
    <property type="evidence" value="ECO:0007669"/>
    <property type="project" value="UniProtKB-KW"/>
</dbReference>
<dbReference type="InterPro" id="IPR025714">
    <property type="entry name" value="Methyltranfer_dom"/>
</dbReference>
<dbReference type="Proteomes" id="UP000774326">
    <property type="component" value="Unassembled WGS sequence"/>
</dbReference>
<dbReference type="AlphaFoldDB" id="A0A9P8TJ99"/>
<reference evidence="7" key="1">
    <citation type="journal article" date="2021" name="Open Biol.">
        <title>Shared evolutionary footprints suggest mitochondrial oxidative damage underlies multiple complex I losses in fungi.</title>
        <authorList>
            <person name="Schikora-Tamarit M.A."/>
            <person name="Marcet-Houben M."/>
            <person name="Nosek J."/>
            <person name="Gabaldon T."/>
        </authorList>
    </citation>
    <scope>NUCLEOTIDE SEQUENCE</scope>
    <source>
        <strain evidence="7">CBS2887</strain>
    </source>
</reference>
<dbReference type="Pfam" id="PF13847">
    <property type="entry name" value="Methyltransf_31"/>
    <property type="match status" value="1"/>
</dbReference>
<evidence type="ECO:0000256" key="2">
    <source>
        <dbReference type="ARBA" id="ARBA00022603"/>
    </source>
</evidence>
<sequence length="233" mass="26309">MTEDTSKLNTSKLGTKKYWDDFYTLEHSNFQSNPEDTGENWFDDNDAELKMIQFLEEHLHEQPGLKSNARVLDVGTGNGHLLFELREEEVFDEEAEFVGVDYSEVSVQFAKDIAVEKELDVRFEVLDLYDDNSGKDLGLFDVVLDKGTLDAIALSGLTFEEGTAVELYSSKVAKYMQAGSVLLITSCNFTEEELIGYITREPTLEVWEKIQYGSFEFGGVKGQTICSVAFVKK</sequence>
<accession>A0A9P8TJ99</accession>
<dbReference type="CDD" id="cd02440">
    <property type="entry name" value="AdoMet_MTases"/>
    <property type="match status" value="1"/>
</dbReference>
<dbReference type="GO" id="GO:0005737">
    <property type="term" value="C:cytoplasm"/>
    <property type="evidence" value="ECO:0007669"/>
    <property type="project" value="UniProtKB-SubCell"/>
</dbReference>
<keyword evidence="4 5" id="KW-0949">S-adenosyl-L-methionine</keyword>
<keyword evidence="5" id="KW-0813">Transport</keyword>
<dbReference type="InterPro" id="IPR029063">
    <property type="entry name" value="SAM-dependent_MTases_sf"/>
</dbReference>
<evidence type="ECO:0000313" key="7">
    <source>
        <dbReference type="EMBL" id="KAH3680705.1"/>
    </source>
</evidence>
<dbReference type="EC" id="2.1.1.-" evidence="5"/>
<comment type="subcellular location">
    <subcellularLocation>
        <location evidence="5">Cytoplasm</location>
    </subcellularLocation>
</comment>
<dbReference type="EMBL" id="JAEUBG010004681">
    <property type="protein sequence ID" value="KAH3680705.1"/>
    <property type="molecule type" value="Genomic_DNA"/>
</dbReference>
<keyword evidence="8" id="KW-1185">Reference proteome</keyword>
<dbReference type="Gene3D" id="3.40.50.150">
    <property type="entry name" value="Vaccinia Virus protein VP39"/>
    <property type="match status" value="1"/>
</dbReference>
<dbReference type="PANTHER" id="PTHR12843:SF5">
    <property type="entry name" value="EEF1A LYSINE METHYLTRANSFERASE 2"/>
    <property type="match status" value="1"/>
</dbReference>
<evidence type="ECO:0000256" key="3">
    <source>
        <dbReference type="ARBA" id="ARBA00022679"/>
    </source>
</evidence>
<comment type="function">
    <text evidence="5">S-adenosyl-L-methionine-dependent protein-lysine N-methyltransferase that mono- and dimethylates elongation factor 1-alpha at 'Lys-316'. May play a role in intracellular transport.</text>
</comment>
<dbReference type="PANTHER" id="PTHR12843">
    <property type="entry name" value="PROTEIN-LYSINE N-METHYLTRANSFERASE METTL10"/>
    <property type="match status" value="1"/>
</dbReference>
<reference evidence="7" key="2">
    <citation type="submission" date="2021-01" db="EMBL/GenBank/DDBJ databases">
        <authorList>
            <person name="Schikora-Tamarit M.A."/>
        </authorList>
    </citation>
    <scope>NUCLEOTIDE SEQUENCE</scope>
    <source>
        <strain evidence="7">CBS2887</strain>
    </source>
</reference>
<dbReference type="OrthoDB" id="10069295at2759"/>
<keyword evidence="1 5" id="KW-0963">Cytoplasm</keyword>
<dbReference type="GO" id="GO:0016192">
    <property type="term" value="P:vesicle-mediated transport"/>
    <property type="evidence" value="ECO:0007669"/>
    <property type="project" value="UniProtKB-UniRule"/>
</dbReference>
<keyword evidence="3 5" id="KW-0808">Transferase</keyword>
<proteinExistence type="inferred from homology"/>
<dbReference type="HAMAP" id="MF_03188">
    <property type="entry name" value="Methyltr_EFM4"/>
    <property type="match status" value="1"/>
</dbReference>
<protein>
    <recommendedName>
        <fullName evidence="5">Protein-lysine N-methyltransferase EFM4</fullName>
        <ecNumber evidence="5">2.1.1.-</ecNumber>
    </recommendedName>
    <alternativeName>
        <fullName evidence="5">Elongation factor methyltransferase 4</fullName>
    </alternativeName>
</protein>
<dbReference type="GO" id="GO:0016279">
    <property type="term" value="F:protein-lysine N-methyltransferase activity"/>
    <property type="evidence" value="ECO:0007669"/>
    <property type="project" value="UniProtKB-UniRule"/>
</dbReference>
<feature type="domain" description="Methyltransferase" evidence="6">
    <location>
        <begin position="66"/>
        <end position="207"/>
    </location>
</feature>
<comment type="caution">
    <text evidence="7">The sequence shown here is derived from an EMBL/GenBank/DDBJ whole genome shotgun (WGS) entry which is preliminary data.</text>
</comment>
<organism evidence="7 8">
    <name type="scientific">Wickerhamomyces pijperi</name>
    <name type="common">Yeast</name>
    <name type="synonym">Pichia pijperi</name>
    <dbReference type="NCBI Taxonomy" id="599730"/>
    <lineage>
        <taxon>Eukaryota</taxon>
        <taxon>Fungi</taxon>
        <taxon>Dikarya</taxon>
        <taxon>Ascomycota</taxon>
        <taxon>Saccharomycotina</taxon>
        <taxon>Saccharomycetes</taxon>
        <taxon>Phaffomycetales</taxon>
        <taxon>Wickerhamomycetaceae</taxon>
        <taxon>Wickerhamomyces</taxon>
    </lineage>
</organism>
<keyword evidence="2 5" id="KW-0489">Methyltransferase</keyword>
<dbReference type="InterPro" id="IPR026635">
    <property type="entry name" value="Efm4/METTL10"/>
</dbReference>
<evidence type="ECO:0000256" key="5">
    <source>
        <dbReference type="HAMAP-Rule" id="MF_03188"/>
    </source>
</evidence>
<evidence type="ECO:0000256" key="1">
    <source>
        <dbReference type="ARBA" id="ARBA00022490"/>
    </source>
</evidence>
<gene>
    <name evidence="5" type="primary">EFM4</name>
    <name evidence="7" type="ORF">WICPIJ_008141</name>
</gene>
<dbReference type="SUPFAM" id="SSF53335">
    <property type="entry name" value="S-adenosyl-L-methionine-dependent methyltransferases"/>
    <property type="match status" value="1"/>
</dbReference>
<evidence type="ECO:0000256" key="4">
    <source>
        <dbReference type="ARBA" id="ARBA00022691"/>
    </source>
</evidence>
<comment type="similarity">
    <text evidence="5">Belongs to the class I-like SAM-binding methyltransferase superfamily. EFM4 family.</text>
</comment>
<evidence type="ECO:0000313" key="8">
    <source>
        <dbReference type="Proteomes" id="UP000774326"/>
    </source>
</evidence>
<evidence type="ECO:0000259" key="6">
    <source>
        <dbReference type="Pfam" id="PF13847"/>
    </source>
</evidence>